<evidence type="ECO:0000256" key="3">
    <source>
        <dbReference type="ARBA" id="ARBA00022679"/>
    </source>
</evidence>
<dbReference type="Pfam" id="PF13238">
    <property type="entry name" value="AAA_18"/>
    <property type="match status" value="1"/>
</dbReference>
<comment type="catalytic activity">
    <reaction evidence="7">
        <text>AMP + ATP = 2 ADP</text>
        <dbReference type="Rhea" id="RHEA:12973"/>
        <dbReference type="ChEBI" id="CHEBI:30616"/>
        <dbReference type="ChEBI" id="CHEBI:456215"/>
        <dbReference type="ChEBI" id="CHEBI:456216"/>
        <dbReference type="EC" id="2.7.4.3"/>
    </reaction>
</comment>
<comment type="caution">
    <text evidence="7">Lacks conserved residue(s) required for the propagation of feature annotation.</text>
</comment>
<protein>
    <recommendedName>
        <fullName evidence="7">Putative adenylate kinase</fullName>
        <shortName evidence="7">AK</shortName>
        <ecNumber evidence="7">2.7.4.3</ecNumber>
    </recommendedName>
    <alternativeName>
        <fullName evidence="7">ATP-AMP transphosphorylase</fullName>
    </alternativeName>
</protein>
<evidence type="ECO:0000256" key="5">
    <source>
        <dbReference type="ARBA" id="ARBA00022777"/>
    </source>
</evidence>
<keyword evidence="2 7" id="KW-0698">rRNA processing</keyword>
<sequence length="181" mass="20269">MSEAIFITGTPCTGKTTVSEVLSSKLNCKLIKINDLAIENDFVLGIDEEKGYRIIDIEALDEKVSEIISESDELIIFEGHLAHLCSGADKVIVLRVNPDILRPRLEARDYSESKIRENLEAEAMGVCTSEAFEEYGDKISEIDVSKLSIEETVNVISYVIEDKLDFPVGEVDFMDWLISNF</sequence>
<comment type="function">
    <text evidence="7">Broad-specificity nucleoside monophosphate (NMP) kinase that catalyzes the reversible transfer of the terminal phosphate group between nucleoside triphosphates and monophosphates. Has also ATPase activity. Involved in the late maturation steps of the 30S ribosomal particles, specifically 16S rRNA maturation. While NMP activity is not required for ribosome maturation, ATPase activity is. Associates transiently with small ribosomal subunit protein uS11. ATP hydrolysis breaks the interaction with uS11. May temporarily remove uS11 from the ribosome to enable a conformational change of the ribosomal RNA that is needed for the final maturation step of the small ribosomal subunit.</text>
</comment>
<keyword evidence="4 7" id="KW-0547">Nucleotide-binding</keyword>
<feature type="binding site" evidence="7">
    <location>
        <position position="108"/>
    </location>
    <ligand>
        <name>ATP</name>
        <dbReference type="ChEBI" id="CHEBI:30616"/>
    </ligand>
</feature>
<accession>A0A1H7K4V6</accession>
<dbReference type="EC" id="2.7.4.3" evidence="7"/>
<dbReference type="OrthoDB" id="8730at2157"/>
<dbReference type="HAMAP" id="MF_00039">
    <property type="entry name" value="Adenylate_kinase_AK6"/>
    <property type="match status" value="1"/>
</dbReference>
<feature type="binding site" evidence="7">
    <location>
        <position position="14"/>
    </location>
    <ligand>
        <name>ATP</name>
        <dbReference type="ChEBI" id="CHEBI:30616"/>
    </ligand>
</feature>
<dbReference type="STRING" id="190974.SAMN05216439_1529"/>
<evidence type="ECO:0000256" key="6">
    <source>
        <dbReference type="ARBA" id="ARBA00022840"/>
    </source>
</evidence>
<comment type="similarity">
    <text evidence="7">Belongs to the adenylate kinase family. AK6 subfamily.</text>
</comment>
<gene>
    <name evidence="8" type="ORF">SAMN05216439_1529</name>
</gene>
<proteinExistence type="inferred from homology"/>
<name>A0A1H7K4V6_9EURY</name>
<comment type="catalytic activity">
    <reaction evidence="7">
        <text>ATP + H2O = ADP + phosphate + H(+)</text>
        <dbReference type="Rhea" id="RHEA:13065"/>
        <dbReference type="ChEBI" id="CHEBI:15377"/>
        <dbReference type="ChEBI" id="CHEBI:15378"/>
        <dbReference type="ChEBI" id="CHEBI:30616"/>
        <dbReference type="ChEBI" id="CHEBI:43474"/>
        <dbReference type="ChEBI" id="CHEBI:456216"/>
    </reaction>
</comment>
<dbReference type="SUPFAM" id="SSF52540">
    <property type="entry name" value="P-loop containing nucleoside triphosphate hydrolases"/>
    <property type="match status" value="1"/>
</dbReference>
<evidence type="ECO:0000313" key="8">
    <source>
        <dbReference type="EMBL" id="SEK81490.1"/>
    </source>
</evidence>
<organism evidence="8 9">
    <name type="scientific">Methanobrevibacter gottschalkii</name>
    <dbReference type="NCBI Taxonomy" id="190974"/>
    <lineage>
        <taxon>Archaea</taxon>
        <taxon>Methanobacteriati</taxon>
        <taxon>Methanobacteriota</taxon>
        <taxon>Methanomada group</taxon>
        <taxon>Methanobacteria</taxon>
        <taxon>Methanobacteriales</taxon>
        <taxon>Methanobacteriaceae</taxon>
        <taxon>Methanobrevibacter</taxon>
    </lineage>
</organism>
<keyword evidence="5 7" id="KW-0418">Kinase</keyword>
<dbReference type="GO" id="GO:0004017">
    <property type="term" value="F:AMP kinase activity"/>
    <property type="evidence" value="ECO:0007669"/>
    <property type="project" value="UniProtKB-UniRule"/>
</dbReference>
<dbReference type="InterPro" id="IPR020618">
    <property type="entry name" value="Adenyl_kinase_AK6"/>
</dbReference>
<dbReference type="GO" id="GO:0042274">
    <property type="term" value="P:ribosomal small subunit biogenesis"/>
    <property type="evidence" value="ECO:0007669"/>
    <property type="project" value="UniProtKB-UniRule"/>
</dbReference>
<keyword evidence="6 7" id="KW-0067">ATP-binding</keyword>
<feature type="binding site" evidence="7">
    <location>
        <position position="15"/>
    </location>
    <ligand>
        <name>ATP</name>
        <dbReference type="ChEBI" id="CHEBI:30616"/>
    </ligand>
</feature>
<keyword evidence="3 7" id="KW-0808">Transferase</keyword>
<dbReference type="GO" id="GO:0006364">
    <property type="term" value="P:rRNA processing"/>
    <property type="evidence" value="ECO:0007669"/>
    <property type="project" value="UniProtKB-KW"/>
</dbReference>
<comment type="subunit">
    <text evidence="7">Interacts with uS11. Not a structural component of 40S pre-ribosomes, but transiently interacts with them by binding to uS11.</text>
</comment>
<feature type="binding site" evidence="7">
    <location>
        <position position="17"/>
    </location>
    <ligand>
        <name>ATP</name>
        <dbReference type="ChEBI" id="CHEBI:30616"/>
    </ligand>
</feature>
<dbReference type="PANTHER" id="PTHR12595">
    <property type="entry name" value="POS9-ACTIVATING FACTOR FAP7-RELATED"/>
    <property type="match status" value="1"/>
</dbReference>
<evidence type="ECO:0000313" key="9">
    <source>
        <dbReference type="Proteomes" id="UP000199506"/>
    </source>
</evidence>
<dbReference type="RefSeq" id="WP_069574997.1">
    <property type="nucleotide sequence ID" value="NZ_FOAK01000005.1"/>
</dbReference>
<dbReference type="Gene3D" id="3.40.50.300">
    <property type="entry name" value="P-loop containing nucleotide triphosphate hydrolases"/>
    <property type="match status" value="1"/>
</dbReference>
<dbReference type="PANTHER" id="PTHR12595:SF0">
    <property type="entry name" value="ADENYLATE KINASE ISOENZYME 6"/>
    <property type="match status" value="1"/>
</dbReference>
<evidence type="ECO:0000256" key="7">
    <source>
        <dbReference type="HAMAP-Rule" id="MF_00039"/>
    </source>
</evidence>
<evidence type="ECO:0000256" key="1">
    <source>
        <dbReference type="ARBA" id="ARBA00022517"/>
    </source>
</evidence>
<dbReference type="GO" id="GO:0016887">
    <property type="term" value="F:ATP hydrolysis activity"/>
    <property type="evidence" value="ECO:0007669"/>
    <property type="project" value="InterPro"/>
</dbReference>
<dbReference type="Proteomes" id="UP000199506">
    <property type="component" value="Unassembled WGS sequence"/>
</dbReference>
<keyword evidence="1 7" id="KW-0690">Ribosome biogenesis</keyword>
<evidence type="ECO:0000256" key="2">
    <source>
        <dbReference type="ARBA" id="ARBA00022552"/>
    </source>
</evidence>
<feature type="binding site" evidence="7">
    <location>
        <position position="16"/>
    </location>
    <ligand>
        <name>ATP</name>
        <dbReference type="ChEBI" id="CHEBI:30616"/>
    </ligand>
</feature>
<feature type="region of interest" description="LID" evidence="7">
    <location>
        <begin position="107"/>
        <end position="117"/>
    </location>
</feature>
<dbReference type="AlphaFoldDB" id="A0A1H7K4V6"/>
<reference evidence="8 9" key="1">
    <citation type="submission" date="2016-10" db="EMBL/GenBank/DDBJ databases">
        <authorList>
            <person name="de Groot N.N."/>
        </authorList>
    </citation>
    <scope>NUCLEOTIDE SEQUENCE [LARGE SCALE GENOMIC DNA]</scope>
    <source>
        <strain evidence="8 9">DSM 11978</strain>
    </source>
</reference>
<evidence type="ECO:0000256" key="4">
    <source>
        <dbReference type="ARBA" id="ARBA00022741"/>
    </source>
</evidence>
<dbReference type="InterPro" id="IPR027417">
    <property type="entry name" value="P-loop_NTPase"/>
</dbReference>
<dbReference type="EMBL" id="FOAK01000005">
    <property type="protein sequence ID" value="SEK81490.1"/>
    <property type="molecule type" value="Genomic_DNA"/>
</dbReference>
<dbReference type="GO" id="GO:0005524">
    <property type="term" value="F:ATP binding"/>
    <property type="evidence" value="ECO:0007669"/>
    <property type="project" value="UniProtKB-UniRule"/>
</dbReference>